<dbReference type="Proteomes" id="UP000675664">
    <property type="component" value="Unassembled WGS sequence"/>
</dbReference>
<dbReference type="PRINTS" id="PR00727">
    <property type="entry name" value="LEADERPTASE"/>
</dbReference>
<sequence length="170" mass="19348">MKEWIKDIVIAVIVAVIIMQFIKPTIVKETSMQPTLYENNYIFLSKQAYRFSEPEKGDIIVFHTDLKTQAGKEKLLIKRVIGLPGDVINIKDGKLFINDELQEEDYTLEPYTSGFVEDLEVPEGCLFVMGDNRQNSADSRDPSVGFVKIDEIIGKAVFRLYPFSEIGSLH</sequence>
<comment type="subcellular location">
    <subcellularLocation>
        <location evidence="2">Cell membrane</location>
        <topology evidence="2">Single-pass type II membrane protein</topology>
    </subcellularLocation>
    <subcellularLocation>
        <location evidence="7">Membrane</location>
        <topology evidence="7">Single-pass type II membrane protein</topology>
    </subcellularLocation>
</comment>
<dbReference type="PROSITE" id="PS00761">
    <property type="entry name" value="SPASE_I_3"/>
    <property type="match status" value="1"/>
</dbReference>
<dbReference type="EC" id="3.4.21.89" evidence="4 7"/>
<protein>
    <recommendedName>
        <fullName evidence="4 7">Signal peptidase I</fullName>
        <ecNumber evidence="4 7">3.4.21.89</ecNumber>
    </recommendedName>
</protein>
<evidence type="ECO:0000256" key="6">
    <source>
        <dbReference type="PIRSR" id="PIRSR600223-1"/>
    </source>
</evidence>
<name>A0A8J8B0I3_9FIRM</name>
<dbReference type="Gene3D" id="2.10.109.10">
    <property type="entry name" value="Umud Fragment, subunit A"/>
    <property type="match status" value="1"/>
</dbReference>
<dbReference type="NCBIfam" id="TIGR02227">
    <property type="entry name" value="sigpep_I_bact"/>
    <property type="match status" value="1"/>
</dbReference>
<dbReference type="InterPro" id="IPR036286">
    <property type="entry name" value="LexA/Signal_pep-like_sf"/>
</dbReference>
<dbReference type="InterPro" id="IPR000223">
    <property type="entry name" value="Pept_S26A_signal_pept_1"/>
</dbReference>
<reference evidence="9" key="1">
    <citation type="submission" date="2021-04" db="EMBL/GenBank/DDBJ databases">
        <title>Sinoanaerobacter chloroacetimidivorans sp. nov., an obligate anaerobic bacterium isolated from anaerobic sludge.</title>
        <authorList>
            <person name="Bao Y."/>
        </authorList>
    </citation>
    <scope>NUCLEOTIDE SEQUENCE</scope>
    <source>
        <strain evidence="9">BAD-6</strain>
    </source>
</reference>
<dbReference type="GO" id="GO:0004252">
    <property type="term" value="F:serine-type endopeptidase activity"/>
    <property type="evidence" value="ECO:0007669"/>
    <property type="project" value="InterPro"/>
</dbReference>
<comment type="caution">
    <text evidence="9">The sequence shown here is derived from an EMBL/GenBank/DDBJ whole genome shotgun (WGS) entry which is preliminary data.</text>
</comment>
<dbReference type="RefSeq" id="WP_227017765.1">
    <property type="nucleotide sequence ID" value="NZ_JAGSND010000003.1"/>
</dbReference>
<dbReference type="AlphaFoldDB" id="A0A8J8B0I3"/>
<feature type="domain" description="Peptidase S26" evidence="8">
    <location>
        <begin position="2"/>
        <end position="161"/>
    </location>
</feature>
<dbReference type="SUPFAM" id="SSF51306">
    <property type="entry name" value="LexA/Signal peptidase"/>
    <property type="match status" value="1"/>
</dbReference>
<proteinExistence type="inferred from homology"/>
<dbReference type="EMBL" id="JAGSND010000003">
    <property type="protein sequence ID" value="MBR0597638.1"/>
    <property type="molecule type" value="Genomic_DNA"/>
</dbReference>
<evidence type="ECO:0000256" key="5">
    <source>
        <dbReference type="ARBA" id="ARBA00022801"/>
    </source>
</evidence>
<keyword evidence="7" id="KW-0645">Protease</keyword>
<dbReference type="PROSITE" id="PS00760">
    <property type="entry name" value="SPASE_I_2"/>
    <property type="match status" value="1"/>
</dbReference>
<evidence type="ECO:0000256" key="7">
    <source>
        <dbReference type="RuleBase" id="RU362042"/>
    </source>
</evidence>
<dbReference type="Pfam" id="PF10502">
    <property type="entry name" value="Peptidase_S26"/>
    <property type="match status" value="1"/>
</dbReference>
<reference evidence="9" key="2">
    <citation type="submission" date="2021-04" db="EMBL/GenBank/DDBJ databases">
        <authorList>
            <person name="Liu J."/>
        </authorList>
    </citation>
    <scope>NUCLEOTIDE SEQUENCE</scope>
    <source>
        <strain evidence="9">BAD-6</strain>
    </source>
</reference>
<evidence type="ECO:0000256" key="3">
    <source>
        <dbReference type="ARBA" id="ARBA00009370"/>
    </source>
</evidence>
<comment type="catalytic activity">
    <reaction evidence="1 7">
        <text>Cleavage of hydrophobic, N-terminal signal or leader sequences from secreted and periplasmic proteins.</text>
        <dbReference type="EC" id="3.4.21.89"/>
    </reaction>
</comment>
<dbReference type="GO" id="GO:0006465">
    <property type="term" value="P:signal peptide processing"/>
    <property type="evidence" value="ECO:0007669"/>
    <property type="project" value="InterPro"/>
</dbReference>
<feature type="active site" evidence="6">
    <location>
        <position position="78"/>
    </location>
</feature>
<dbReference type="GO" id="GO:0009003">
    <property type="term" value="F:signal peptidase activity"/>
    <property type="evidence" value="ECO:0007669"/>
    <property type="project" value="UniProtKB-EC"/>
</dbReference>
<evidence type="ECO:0000256" key="2">
    <source>
        <dbReference type="ARBA" id="ARBA00004401"/>
    </source>
</evidence>
<keyword evidence="5 7" id="KW-0378">Hydrolase</keyword>
<gene>
    <name evidence="9" type="primary">lepB</name>
    <name evidence="9" type="ORF">KCX82_07130</name>
</gene>
<evidence type="ECO:0000313" key="10">
    <source>
        <dbReference type="Proteomes" id="UP000675664"/>
    </source>
</evidence>
<dbReference type="GO" id="GO:0005886">
    <property type="term" value="C:plasma membrane"/>
    <property type="evidence" value="ECO:0007669"/>
    <property type="project" value="UniProtKB-SubCell"/>
</dbReference>
<dbReference type="InterPro" id="IPR019533">
    <property type="entry name" value="Peptidase_S26"/>
</dbReference>
<dbReference type="InterPro" id="IPR019758">
    <property type="entry name" value="Pept_S26A_signal_pept_1_CS"/>
</dbReference>
<keyword evidence="10" id="KW-1185">Reference proteome</keyword>
<dbReference type="PANTHER" id="PTHR43390">
    <property type="entry name" value="SIGNAL PEPTIDASE I"/>
    <property type="match status" value="1"/>
</dbReference>
<evidence type="ECO:0000256" key="1">
    <source>
        <dbReference type="ARBA" id="ARBA00000677"/>
    </source>
</evidence>
<dbReference type="InterPro" id="IPR019757">
    <property type="entry name" value="Pept_S26A_signal_pept_1_Lys-AS"/>
</dbReference>
<dbReference type="CDD" id="cd06530">
    <property type="entry name" value="S26_SPase_I"/>
    <property type="match status" value="1"/>
</dbReference>
<feature type="active site" evidence="6">
    <location>
        <position position="31"/>
    </location>
</feature>
<evidence type="ECO:0000256" key="4">
    <source>
        <dbReference type="ARBA" id="ARBA00013208"/>
    </source>
</evidence>
<organism evidence="9 10">
    <name type="scientific">Sinanaerobacter chloroacetimidivorans</name>
    <dbReference type="NCBI Taxonomy" id="2818044"/>
    <lineage>
        <taxon>Bacteria</taxon>
        <taxon>Bacillati</taxon>
        <taxon>Bacillota</taxon>
        <taxon>Clostridia</taxon>
        <taxon>Peptostreptococcales</taxon>
        <taxon>Anaerovoracaceae</taxon>
        <taxon>Sinanaerobacter</taxon>
    </lineage>
</organism>
<accession>A0A8J8B0I3</accession>
<dbReference type="PANTHER" id="PTHR43390:SF1">
    <property type="entry name" value="CHLOROPLAST PROCESSING PEPTIDASE"/>
    <property type="match status" value="1"/>
</dbReference>
<evidence type="ECO:0000313" key="9">
    <source>
        <dbReference type="EMBL" id="MBR0597638.1"/>
    </source>
</evidence>
<comment type="similarity">
    <text evidence="3 7">Belongs to the peptidase S26 family.</text>
</comment>
<evidence type="ECO:0000259" key="8">
    <source>
        <dbReference type="Pfam" id="PF10502"/>
    </source>
</evidence>